<dbReference type="GO" id="GO:0003676">
    <property type="term" value="F:nucleic acid binding"/>
    <property type="evidence" value="ECO:0007669"/>
    <property type="project" value="InterPro"/>
</dbReference>
<feature type="domain" description="RNase H type-1" evidence="1">
    <location>
        <begin position="329"/>
        <end position="449"/>
    </location>
</feature>
<evidence type="ECO:0000313" key="4">
    <source>
        <dbReference type="RefSeq" id="XP_038974065.1"/>
    </source>
</evidence>
<dbReference type="OrthoDB" id="683646at2759"/>
<accession>A0A8B8ZIQ6</accession>
<dbReference type="AlphaFoldDB" id="A0A8B8ZIQ6"/>
<dbReference type="PANTHER" id="PTHR47074:SF73">
    <property type="entry name" value="OS04G0448401 PROTEIN"/>
    <property type="match status" value="1"/>
</dbReference>
<sequence length="487" mass="54064">MIARYGRAGPEGLVIAPRRRSFMWREIGRYVPMALAHTRWLIGDGQSIDVLADPWVDALPFRLWPTTISVEAGAGLRVSDLLRPGEAVWDGDRLGQLFGEHLAERVRAIPLPGFAGPDVRVWSTTCRASVGIGEVSRVLQLGLQPGLDCGWVWRFGLHQRVALFLWKVAWERLPTCSVLSRRGMSLSPLCLECGVAESVDHVLFHCVRARGVWSMTEILEDTWSGRVIFLEVVRQWAGVPQMRRLAIRASCTAYQIWLARNARVFGERRLSQRFVMERAYAQADEIIQVESAHRPLIARDTWGSHIASAAPHRVFFTWEPPPPSFLKVNFDGSVLDGGRRGGAGFIVRGPGSDVLAAGGHQIFDISVPGAELRAAWMGLSYVRRVLHASSILLEGDSATVISWIRRGLSSHGGAHPLLRDIWMMARVGVTLQARHVYREANGAADWVAAYVACHSGGTLWAGEREMPGALRDLLYSDSIGCIRTRYV</sequence>
<evidence type="ECO:0000259" key="1">
    <source>
        <dbReference type="Pfam" id="PF13456"/>
    </source>
</evidence>
<dbReference type="InterPro" id="IPR036397">
    <property type="entry name" value="RNaseH_sf"/>
</dbReference>
<dbReference type="InterPro" id="IPR012337">
    <property type="entry name" value="RNaseH-like_sf"/>
</dbReference>
<organism evidence="3 4">
    <name type="scientific">Phoenix dactylifera</name>
    <name type="common">Date palm</name>
    <dbReference type="NCBI Taxonomy" id="42345"/>
    <lineage>
        <taxon>Eukaryota</taxon>
        <taxon>Viridiplantae</taxon>
        <taxon>Streptophyta</taxon>
        <taxon>Embryophyta</taxon>
        <taxon>Tracheophyta</taxon>
        <taxon>Spermatophyta</taxon>
        <taxon>Magnoliopsida</taxon>
        <taxon>Liliopsida</taxon>
        <taxon>Arecaceae</taxon>
        <taxon>Coryphoideae</taxon>
        <taxon>Phoeniceae</taxon>
        <taxon>Phoenix</taxon>
    </lineage>
</organism>
<feature type="domain" description="Reverse transcriptase zinc-binding" evidence="2">
    <location>
        <begin position="150"/>
        <end position="213"/>
    </location>
</feature>
<dbReference type="GO" id="GO:0004523">
    <property type="term" value="F:RNA-DNA hybrid ribonuclease activity"/>
    <property type="evidence" value="ECO:0007669"/>
    <property type="project" value="InterPro"/>
</dbReference>
<proteinExistence type="predicted"/>
<dbReference type="InterPro" id="IPR044730">
    <property type="entry name" value="RNase_H-like_dom_plant"/>
</dbReference>
<dbReference type="Pfam" id="PF13456">
    <property type="entry name" value="RVT_3"/>
    <property type="match status" value="1"/>
</dbReference>
<dbReference type="GeneID" id="113463571"/>
<dbReference type="KEGG" id="pda:113463571"/>
<dbReference type="InterPro" id="IPR052929">
    <property type="entry name" value="RNase_H-like_EbsB-rel"/>
</dbReference>
<reference evidence="4" key="1">
    <citation type="submission" date="2025-08" db="UniProtKB">
        <authorList>
            <consortium name="RefSeq"/>
        </authorList>
    </citation>
    <scope>IDENTIFICATION</scope>
    <source>
        <tissue evidence="4">Young leaves</tissue>
    </source>
</reference>
<dbReference type="Proteomes" id="UP000228380">
    <property type="component" value="Unplaced"/>
</dbReference>
<evidence type="ECO:0000313" key="3">
    <source>
        <dbReference type="Proteomes" id="UP000228380"/>
    </source>
</evidence>
<dbReference type="CDD" id="cd06222">
    <property type="entry name" value="RNase_H_like"/>
    <property type="match status" value="1"/>
</dbReference>
<protein>
    <submittedName>
        <fullName evidence="4">Uncharacterized protein LOC113463571</fullName>
    </submittedName>
</protein>
<gene>
    <name evidence="4" type="primary">LOC113463571</name>
</gene>
<dbReference type="Gene3D" id="3.30.420.10">
    <property type="entry name" value="Ribonuclease H-like superfamily/Ribonuclease H"/>
    <property type="match status" value="1"/>
</dbReference>
<name>A0A8B8ZIQ6_PHODC</name>
<dbReference type="Pfam" id="PF13966">
    <property type="entry name" value="zf-RVT"/>
    <property type="match status" value="1"/>
</dbReference>
<dbReference type="SUPFAM" id="SSF53098">
    <property type="entry name" value="Ribonuclease H-like"/>
    <property type="match status" value="1"/>
</dbReference>
<evidence type="ECO:0000259" key="2">
    <source>
        <dbReference type="Pfam" id="PF13966"/>
    </source>
</evidence>
<dbReference type="InterPro" id="IPR026960">
    <property type="entry name" value="RVT-Znf"/>
</dbReference>
<dbReference type="InterPro" id="IPR002156">
    <property type="entry name" value="RNaseH_domain"/>
</dbReference>
<dbReference type="RefSeq" id="XP_038974065.1">
    <property type="nucleotide sequence ID" value="XM_039118137.1"/>
</dbReference>
<dbReference type="PANTHER" id="PTHR47074">
    <property type="entry name" value="BNAC02G40300D PROTEIN"/>
    <property type="match status" value="1"/>
</dbReference>
<keyword evidence="3" id="KW-1185">Reference proteome</keyword>